<dbReference type="GO" id="GO:0051536">
    <property type="term" value="F:iron-sulfur cluster binding"/>
    <property type="evidence" value="ECO:0007669"/>
    <property type="project" value="InterPro"/>
</dbReference>
<reference evidence="2 3" key="1">
    <citation type="submission" date="2019-02" db="EMBL/GenBank/DDBJ databases">
        <title>Deep-cultivation of Planctomycetes and their phenomic and genomic characterization uncovers novel biology.</title>
        <authorList>
            <person name="Wiegand S."/>
            <person name="Jogler M."/>
            <person name="Boedeker C."/>
            <person name="Pinto D."/>
            <person name="Vollmers J."/>
            <person name="Rivas-Marin E."/>
            <person name="Kohn T."/>
            <person name="Peeters S.H."/>
            <person name="Heuer A."/>
            <person name="Rast P."/>
            <person name="Oberbeckmann S."/>
            <person name="Bunk B."/>
            <person name="Jeske O."/>
            <person name="Meyerdierks A."/>
            <person name="Storesund J.E."/>
            <person name="Kallscheuer N."/>
            <person name="Luecker S."/>
            <person name="Lage O.M."/>
            <person name="Pohl T."/>
            <person name="Merkel B.J."/>
            <person name="Hornburger P."/>
            <person name="Mueller R.-W."/>
            <person name="Bruemmer F."/>
            <person name="Labrenz M."/>
            <person name="Spormann A.M."/>
            <person name="Op den Camp H."/>
            <person name="Overmann J."/>
            <person name="Amann R."/>
            <person name="Jetten M.S.M."/>
            <person name="Mascher T."/>
            <person name="Medema M.H."/>
            <person name="Devos D.P."/>
            <person name="Kaster A.-K."/>
            <person name="Ovreas L."/>
            <person name="Rohde M."/>
            <person name="Galperin M.Y."/>
            <person name="Jogler C."/>
        </authorList>
    </citation>
    <scope>NUCLEOTIDE SEQUENCE [LARGE SCALE GENOMIC DNA]</scope>
    <source>
        <strain evidence="2 3">I41</strain>
    </source>
</reference>
<sequence>MPIIKFIKEKKEIEVPRGANLRKAALEAGINLYQGINGFGASINKVFNCHGLGQCGMCRVLINKGMENTSPMGAMEKFKFRVPIPDPMAALAYVGHEQTMRLACYTEVNGDIEVETGPEIDLYGENFFS</sequence>
<dbReference type="InterPro" id="IPR036010">
    <property type="entry name" value="2Fe-2S_ferredoxin-like_sf"/>
</dbReference>
<dbReference type="Proteomes" id="UP000317909">
    <property type="component" value="Chromosome"/>
</dbReference>
<name>A0A517U5N7_9BACT</name>
<evidence type="ECO:0000313" key="3">
    <source>
        <dbReference type="Proteomes" id="UP000317909"/>
    </source>
</evidence>
<dbReference type="OrthoDB" id="9807864at2"/>
<dbReference type="AlphaFoldDB" id="A0A517U5N7"/>
<dbReference type="KEGG" id="llh:I41_51900"/>
<dbReference type="CDD" id="cd00207">
    <property type="entry name" value="fer2"/>
    <property type="match status" value="1"/>
</dbReference>
<feature type="domain" description="2Fe-2S ferredoxin-type" evidence="1">
    <location>
        <begin position="2"/>
        <end position="120"/>
    </location>
</feature>
<gene>
    <name evidence="2" type="ORF">I41_51900</name>
</gene>
<dbReference type="Gene3D" id="3.10.20.30">
    <property type="match status" value="1"/>
</dbReference>
<evidence type="ECO:0000259" key="1">
    <source>
        <dbReference type="PROSITE" id="PS51085"/>
    </source>
</evidence>
<dbReference type="PROSITE" id="PS51085">
    <property type="entry name" value="2FE2S_FER_2"/>
    <property type="match status" value="1"/>
</dbReference>
<organism evidence="2 3">
    <name type="scientific">Lacipirellula limnantheis</name>
    <dbReference type="NCBI Taxonomy" id="2528024"/>
    <lineage>
        <taxon>Bacteria</taxon>
        <taxon>Pseudomonadati</taxon>
        <taxon>Planctomycetota</taxon>
        <taxon>Planctomycetia</taxon>
        <taxon>Pirellulales</taxon>
        <taxon>Lacipirellulaceae</taxon>
        <taxon>Lacipirellula</taxon>
    </lineage>
</organism>
<proteinExistence type="predicted"/>
<dbReference type="InterPro" id="IPR001041">
    <property type="entry name" value="2Fe-2S_ferredoxin-type"/>
</dbReference>
<dbReference type="InterPro" id="IPR012675">
    <property type="entry name" value="Beta-grasp_dom_sf"/>
</dbReference>
<accession>A0A517U5N7</accession>
<protein>
    <submittedName>
        <fullName evidence="2">2Fe-2S iron-sulfur cluster binding domain protein</fullName>
    </submittedName>
</protein>
<dbReference type="SUPFAM" id="SSF54292">
    <property type="entry name" value="2Fe-2S ferredoxin-like"/>
    <property type="match status" value="1"/>
</dbReference>
<evidence type="ECO:0000313" key="2">
    <source>
        <dbReference type="EMBL" id="QDT75945.1"/>
    </source>
</evidence>
<dbReference type="EMBL" id="CP036339">
    <property type="protein sequence ID" value="QDT75945.1"/>
    <property type="molecule type" value="Genomic_DNA"/>
</dbReference>
<keyword evidence="3" id="KW-1185">Reference proteome</keyword>